<sequence>MATRHTKAIFSAVLALAATLSGCAHNSYRSDSGNGLSGDAVRLTLAAQVINPAAALNPNPAAGVDGNNARAAIQRYEAPPEKNNGAVSTIPLMTK</sequence>
<evidence type="ECO:0000313" key="3">
    <source>
        <dbReference type="Proteomes" id="UP000230390"/>
    </source>
</evidence>
<organism evidence="2 3">
    <name type="scientific">Massilia eurypsychrophila</name>
    <dbReference type="NCBI Taxonomy" id="1485217"/>
    <lineage>
        <taxon>Bacteria</taxon>
        <taxon>Pseudomonadati</taxon>
        <taxon>Pseudomonadota</taxon>
        <taxon>Betaproteobacteria</taxon>
        <taxon>Burkholderiales</taxon>
        <taxon>Oxalobacteraceae</taxon>
        <taxon>Telluria group</taxon>
        <taxon>Massilia</taxon>
    </lineage>
</organism>
<name>A0A2G8TLT9_9BURK</name>
<dbReference type="AlphaFoldDB" id="A0A2G8TLT9"/>
<accession>A0A2G8TLT9</accession>
<dbReference type="RefSeq" id="WP_099786818.1">
    <property type="nucleotide sequence ID" value="NZ_JBHLYV010000100.1"/>
</dbReference>
<dbReference type="EMBL" id="PDOC01000001">
    <property type="protein sequence ID" value="PIL47015.1"/>
    <property type="molecule type" value="Genomic_DNA"/>
</dbReference>
<feature type="signal peptide" evidence="1">
    <location>
        <begin position="1"/>
        <end position="26"/>
    </location>
</feature>
<dbReference type="Proteomes" id="UP000230390">
    <property type="component" value="Unassembled WGS sequence"/>
</dbReference>
<evidence type="ECO:0000256" key="1">
    <source>
        <dbReference type="SAM" id="SignalP"/>
    </source>
</evidence>
<evidence type="ECO:0008006" key="4">
    <source>
        <dbReference type="Google" id="ProtNLM"/>
    </source>
</evidence>
<dbReference type="PROSITE" id="PS51257">
    <property type="entry name" value="PROKAR_LIPOPROTEIN"/>
    <property type="match status" value="1"/>
</dbReference>
<evidence type="ECO:0000313" key="2">
    <source>
        <dbReference type="EMBL" id="PIL47015.1"/>
    </source>
</evidence>
<protein>
    <recommendedName>
        <fullName evidence="4">Pilus assembly protein</fullName>
    </recommendedName>
</protein>
<comment type="caution">
    <text evidence="2">The sequence shown here is derived from an EMBL/GenBank/DDBJ whole genome shotgun (WGS) entry which is preliminary data.</text>
</comment>
<feature type="chain" id="PRO_5013762255" description="Pilus assembly protein" evidence="1">
    <location>
        <begin position="27"/>
        <end position="95"/>
    </location>
</feature>
<gene>
    <name evidence="2" type="ORF">CR105_02410</name>
</gene>
<proteinExistence type="predicted"/>
<reference evidence="2 3" key="1">
    <citation type="submission" date="2017-10" db="EMBL/GenBank/DDBJ databases">
        <title>Massilia psychrophilum sp. nov., a novel purple-pigmented bacterium isolated from Tianshan glacier, Xinjiang Municipality, China.</title>
        <authorList>
            <person name="Wang H."/>
        </authorList>
    </citation>
    <scope>NUCLEOTIDE SEQUENCE [LARGE SCALE GENOMIC DNA]</scope>
    <source>
        <strain evidence="2 3">JCM 30074</strain>
    </source>
</reference>
<keyword evidence="3" id="KW-1185">Reference proteome</keyword>
<keyword evidence="1" id="KW-0732">Signal</keyword>